<sequence>MDNHWKAEIAIPFADLAIENIQKVITATSTRINFYRRDENLGRQRMSYA</sequence>
<dbReference type="AlphaFoldDB" id="A0A1H7F701"/>
<dbReference type="EMBL" id="FNZN01000001">
    <property type="protein sequence ID" value="SEK19750.1"/>
    <property type="molecule type" value="Genomic_DNA"/>
</dbReference>
<dbReference type="RefSeq" id="WP_177170890.1">
    <property type="nucleotide sequence ID" value="NZ_FNZN01000001.1"/>
</dbReference>
<dbReference type="Proteomes" id="UP000198990">
    <property type="component" value="Unassembled WGS sequence"/>
</dbReference>
<organism evidence="1 2">
    <name type="scientific">Maribacter orientalis</name>
    <dbReference type="NCBI Taxonomy" id="228957"/>
    <lineage>
        <taxon>Bacteria</taxon>
        <taxon>Pseudomonadati</taxon>
        <taxon>Bacteroidota</taxon>
        <taxon>Flavobacteriia</taxon>
        <taxon>Flavobacteriales</taxon>
        <taxon>Flavobacteriaceae</taxon>
        <taxon>Maribacter</taxon>
    </lineage>
</organism>
<proteinExistence type="predicted"/>
<reference evidence="2" key="1">
    <citation type="submission" date="2016-10" db="EMBL/GenBank/DDBJ databases">
        <authorList>
            <person name="Varghese N."/>
            <person name="Submissions S."/>
        </authorList>
    </citation>
    <scope>NUCLEOTIDE SEQUENCE [LARGE SCALE GENOMIC DNA]</scope>
    <source>
        <strain evidence="2">DSM 16471</strain>
    </source>
</reference>
<accession>A0A1H7F701</accession>
<name>A0A1H7F701_9FLAO</name>
<keyword evidence="2" id="KW-1185">Reference proteome</keyword>
<dbReference type="Gene3D" id="2.60.40.1190">
    <property type="match status" value="1"/>
</dbReference>
<evidence type="ECO:0000313" key="2">
    <source>
        <dbReference type="Proteomes" id="UP000198990"/>
    </source>
</evidence>
<evidence type="ECO:0000313" key="1">
    <source>
        <dbReference type="EMBL" id="SEK19750.1"/>
    </source>
</evidence>
<gene>
    <name evidence="1" type="ORF">SAMN04488008_10126</name>
</gene>
<protein>
    <submittedName>
        <fullName evidence="1">Uncharacterized protein</fullName>
    </submittedName>
</protein>